<feature type="transmembrane region" description="Helical" evidence="1">
    <location>
        <begin position="102"/>
        <end position="127"/>
    </location>
</feature>
<feature type="transmembrane region" description="Helical" evidence="1">
    <location>
        <begin position="139"/>
        <end position="157"/>
    </location>
</feature>
<keyword evidence="2" id="KW-1185">Reference proteome</keyword>
<keyword evidence="1" id="KW-1133">Transmembrane helix</keyword>
<evidence type="ECO:0000313" key="3">
    <source>
        <dbReference type="WBParaSite" id="PEQ_0000140201-mRNA-1"/>
    </source>
</evidence>
<accession>A0A914RI31</accession>
<dbReference type="Proteomes" id="UP000887564">
    <property type="component" value="Unplaced"/>
</dbReference>
<dbReference type="WBParaSite" id="PEQ_0000140201-mRNA-1">
    <property type="protein sequence ID" value="PEQ_0000140201-mRNA-1"/>
    <property type="gene ID" value="PEQ_0000140201"/>
</dbReference>
<reference evidence="3" key="1">
    <citation type="submission" date="2022-11" db="UniProtKB">
        <authorList>
            <consortium name="WormBaseParasite"/>
        </authorList>
    </citation>
    <scope>IDENTIFICATION</scope>
</reference>
<keyword evidence="1" id="KW-0472">Membrane</keyword>
<dbReference type="AlphaFoldDB" id="A0A914RI31"/>
<name>A0A914RI31_PAREQ</name>
<protein>
    <submittedName>
        <fullName evidence="3">Uncharacterized protein</fullName>
    </submittedName>
</protein>
<evidence type="ECO:0000256" key="1">
    <source>
        <dbReference type="SAM" id="Phobius"/>
    </source>
</evidence>
<evidence type="ECO:0000313" key="2">
    <source>
        <dbReference type="Proteomes" id="UP000887564"/>
    </source>
</evidence>
<keyword evidence="1" id="KW-0812">Transmembrane</keyword>
<proteinExistence type="predicted"/>
<organism evidence="2 3">
    <name type="scientific">Parascaris equorum</name>
    <name type="common">Equine roundworm</name>
    <dbReference type="NCBI Taxonomy" id="6256"/>
    <lineage>
        <taxon>Eukaryota</taxon>
        <taxon>Metazoa</taxon>
        <taxon>Ecdysozoa</taxon>
        <taxon>Nematoda</taxon>
        <taxon>Chromadorea</taxon>
        <taxon>Rhabditida</taxon>
        <taxon>Spirurina</taxon>
        <taxon>Ascaridomorpha</taxon>
        <taxon>Ascaridoidea</taxon>
        <taxon>Ascarididae</taxon>
        <taxon>Parascaris</taxon>
    </lineage>
</organism>
<sequence>MDFESKIMISLPLVVLFWDHFSFWTKGFIAVLPPLGVAVTAKSKNGSPSVLAYFNAKARHGPVVASTLISNARLGASPDSIVVSLHPYGGKDGLSGPPPREIQAVIVAPVIVFVFSLLTCSFVMFPVDERCCNFMHQVFFYNIFLPSTIYITLSRFYTPRIFLLGG</sequence>